<dbReference type="RefSeq" id="WP_165961643.1">
    <property type="nucleotide sequence ID" value="NZ_CP037867.1"/>
</dbReference>
<reference evidence="3 4" key="1">
    <citation type="submission" date="2019-03" db="EMBL/GenBank/DDBJ databases">
        <authorList>
            <person name="Sebastian G."/>
            <person name="Baumann P."/>
            <person name="Ruckert C."/>
            <person name="Kalinowski J."/>
            <person name="Nebel B."/>
            <person name="Takors R."/>
            <person name="Blombach B."/>
        </authorList>
    </citation>
    <scope>NUCLEOTIDE SEQUENCE [LARGE SCALE GENOMIC DNA]</scope>
    <source>
        <strain evidence="3 4">DSM 1084</strain>
    </source>
</reference>
<dbReference type="CDD" id="cd14727">
    <property type="entry name" value="ChanN-like"/>
    <property type="match status" value="1"/>
</dbReference>
<name>A0A4P6WVW3_HYDPS</name>
<dbReference type="Gene3D" id="3.40.50.11550">
    <property type="match status" value="1"/>
</dbReference>
<dbReference type="PIRSF" id="PIRSF020419">
    <property type="entry name" value="Fe_uptake_reg_CjrA_prd"/>
    <property type="match status" value="1"/>
</dbReference>
<feature type="domain" description="Haem-binding uptake Tiki superfamily ChaN" evidence="2">
    <location>
        <begin position="41"/>
        <end position="226"/>
    </location>
</feature>
<protein>
    <recommendedName>
        <fullName evidence="2">Haem-binding uptake Tiki superfamily ChaN domain-containing protein</fullName>
    </recommendedName>
</protein>
<dbReference type="KEGG" id="hpse:HPF_02710"/>
<gene>
    <name evidence="3" type="ORF">HPF_02710</name>
</gene>
<dbReference type="EMBL" id="CP037867">
    <property type="protein sequence ID" value="QBM26576.1"/>
    <property type="molecule type" value="Genomic_DNA"/>
</dbReference>
<feature type="signal peptide" evidence="1">
    <location>
        <begin position="1"/>
        <end position="26"/>
    </location>
</feature>
<dbReference type="Proteomes" id="UP000293912">
    <property type="component" value="Chromosome"/>
</dbReference>
<dbReference type="Gene3D" id="1.10.8.760">
    <property type="entry name" value="Haem-binding uptake, Tiki superfamily, ChaN, domain 2"/>
    <property type="match status" value="1"/>
</dbReference>
<keyword evidence="1" id="KW-0732">Signal</keyword>
<accession>A0A4P6WVW3</accession>
<keyword evidence="4" id="KW-1185">Reference proteome</keyword>
<evidence type="ECO:0000313" key="4">
    <source>
        <dbReference type="Proteomes" id="UP000293912"/>
    </source>
</evidence>
<proteinExistence type="predicted"/>
<organism evidence="3 4">
    <name type="scientific">Hydrogenophaga pseudoflava</name>
    <name type="common">Pseudomonas carboxydoflava</name>
    <dbReference type="NCBI Taxonomy" id="47421"/>
    <lineage>
        <taxon>Bacteria</taxon>
        <taxon>Pseudomonadati</taxon>
        <taxon>Pseudomonadota</taxon>
        <taxon>Betaproteobacteria</taxon>
        <taxon>Burkholderiales</taxon>
        <taxon>Comamonadaceae</taxon>
        <taxon>Hydrogenophaga</taxon>
    </lineage>
</organism>
<dbReference type="InterPro" id="IPR007314">
    <property type="entry name" value="Cofac_haem-bd_dom"/>
</dbReference>
<dbReference type="AlphaFoldDB" id="A0A4P6WVW3"/>
<dbReference type="SUPFAM" id="SSF159501">
    <property type="entry name" value="EreA/ChaN-like"/>
    <property type="match status" value="1"/>
</dbReference>
<feature type="chain" id="PRO_5020236199" description="Haem-binding uptake Tiki superfamily ChaN domain-containing protein" evidence="1">
    <location>
        <begin position="27"/>
        <end position="275"/>
    </location>
</feature>
<evidence type="ECO:0000259" key="2">
    <source>
        <dbReference type="Pfam" id="PF04187"/>
    </source>
</evidence>
<sequence length="275" mass="29379" precursor="true">MICRPAVIVRRFTVALMALTIGACSAMPLAAADLQGLLPTPLLLVGEQHEAPEHQALQRDTLHQLAARGELGALVLEMVEQGRDTRHLPPDATEAQVREALDWTAERNTGAWPWAVYGPTILSAVRAGAPVLGGNLPRAGMRTAMADASLDGTLPAPALQRQREAIRDGHCQLLPDTQIAPMTRIQIARDRAMAQTAVGALQPGRTVLLIAGNGHVQRDLGVPRHLPAGQPHRVVMALAGDVAGPVDPAVADRQWVTPPTPAKDHCAEMRQQMGR</sequence>
<dbReference type="Pfam" id="PF04187">
    <property type="entry name" value="Cofac_haem_bdg"/>
    <property type="match status" value="1"/>
</dbReference>
<evidence type="ECO:0000313" key="3">
    <source>
        <dbReference type="EMBL" id="QBM26576.1"/>
    </source>
</evidence>
<evidence type="ECO:0000256" key="1">
    <source>
        <dbReference type="SAM" id="SignalP"/>
    </source>
</evidence>
<dbReference type="PROSITE" id="PS51257">
    <property type="entry name" value="PROKAR_LIPOPROTEIN"/>
    <property type="match status" value="1"/>
</dbReference>
<dbReference type="InterPro" id="IPR016773">
    <property type="entry name" value="Fe3_uptake_reg_CjrA_prd"/>
</dbReference>